<feature type="transmembrane region" description="Helical" evidence="12">
    <location>
        <begin position="303"/>
        <end position="328"/>
    </location>
</feature>
<dbReference type="GO" id="GO:0005886">
    <property type="term" value="C:plasma membrane"/>
    <property type="evidence" value="ECO:0007669"/>
    <property type="project" value="TreeGrafter"/>
</dbReference>
<keyword evidence="8 11" id="KW-0406">Ion transport</keyword>
<keyword evidence="10 11" id="KW-0739">Sodium transport</keyword>
<keyword evidence="3 11" id="KW-0050">Antiport</keyword>
<feature type="transmembrane region" description="Helical" evidence="12">
    <location>
        <begin position="239"/>
        <end position="260"/>
    </location>
</feature>
<dbReference type="eggNOG" id="KOG1965">
    <property type="taxonomic scope" value="Eukaryota"/>
</dbReference>
<evidence type="ECO:0000256" key="9">
    <source>
        <dbReference type="ARBA" id="ARBA00023136"/>
    </source>
</evidence>
<dbReference type="NCBIfam" id="TIGR00840">
    <property type="entry name" value="b_cpa1"/>
    <property type="match status" value="1"/>
</dbReference>
<proteinExistence type="inferred from homology"/>
<evidence type="ECO:0000256" key="6">
    <source>
        <dbReference type="ARBA" id="ARBA00023034"/>
    </source>
</evidence>
<feature type="transmembrane region" description="Helical" evidence="12">
    <location>
        <begin position="392"/>
        <end position="410"/>
    </location>
</feature>
<dbReference type="PANTHER" id="PTHR10110:SF191">
    <property type="entry name" value="SODIUM_HYDROGEN EXCHANGER 8"/>
    <property type="match status" value="1"/>
</dbReference>
<dbReference type="KEGG" id="gsl:Gasu_50550"/>
<keyword evidence="9 12" id="KW-0472">Membrane</keyword>
<dbReference type="InterPro" id="IPR006153">
    <property type="entry name" value="Cation/H_exchanger_TM"/>
</dbReference>
<feature type="transmembrane region" description="Helical" evidence="12">
    <location>
        <begin position="460"/>
        <end position="479"/>
    </location>
</feature>
<dbReference type="OMA" id="IINLMSH"/>
<dbReference type="Proteomes" id="UP000030680">
    <property type="component" value="Unassembled WGS sequence"/>
</dbReference>
<feature type="transmembrane region" description="Helical" evidence="12">
    <location>
        <begin position="139"/>
        <end position="157"/>
    </location>
</feature>
<sequence length="653" mass="72374">MENEHSLPDSTQEPIQQTWSEQYTALRSRFPSLSLDELRQLLYERGRRTSRSTLAIVFLSLVCFSLVVALWSVEGIGRVKCPECNCGSDAQSPETTTQIADEAEKAVGFGLTVSGLTLLLCIFSTYFILQNHFTALPDCIAYVFLGILVGAMIRIFARDIVGFVNQALPSQVQFFLFVLPPIIFEAGYSLNKTDFFAQSGSIFVFAVIGTFVSAVAFGILLWLMGIIHASFTLTFWEALSFGALISAVDPVATIAVFNALRVNKTLHFLVFGESVLNDAVAIVLYHVFSSMLVSDRPSSITPFFQFIEIFFGSAAIGFVNAAVTALMLKYTNLFRYPTLESSLYFMLAFFPYLLCEGVGLSGIMGVLSNGVFLAHYAHPNLSPIAQISSQQAFKMIAFLAETFVFVYLGLALTTFRLSWQPLLVLWGIIFTLVSRAFNIFPLSWILNRYRADKISMKNQFIMWFSGLRGAIAFALSLNFPTQGANSEVRRAVISTTLSIVLFTVIVLGGGTMPLLRLLRVEGADSAETDVVHSRFIENNEEEDTTEDSNGRAALHGIVTSREYKSNFQLGGGGGIIRPFGIFQYFDNCYLKPCFRVAHTRTGEATERALRRIASTRGRYLTPHEIGSYLEAAAEEVSPLYSPRVVEEDSLELS</sequence>
<evidence type="ECO:0000313" key="15">
    <source>
        <dbReference type="Proteomes" id="UP000030680"/>
    </source>
</evidence>
<evidence type="ECO:0000256" key="3">
    <source>
        <dbReference type="ARBA" id="ARBA00022449"/>
    </source>
</evidence>
<dbReference type="InterPro" id="IPR004709">
    <property type="entry name" value="NaH_exchanger"/>
</dbReference>
<feature type="transmembrane region" description="Helical" evidence="12">
    <location>
        <begin position="54"/>
        <end position="73"/>
    </location>
</feature>
<feature type="transmembrane region" description="Helical" evidence="12">
    <location>
        <begin position="422"/>
        <end position="440"/>
    </location>
</feature>
<dbReference type="Gramene" id="EME27323">
    <property type="protein sequence ID" value="EME27323"/>
    <property type="gene ID" value="Gasu_50550"/>
</dbReference>
<evidence type="ECO:0000313" key="14">
    <source>
        <dbReference type="EMBL" id="EME27323.1"/>
    </source>
</evidence>
<gene>
    <name evidence="14" type="ORF">Gasu_50550</name>
</gene>
<dbReference type="InterPro" id="IPR018422">
    <property type="entry name" value="Cation/H_exchanger_CPA1"/>
</dbReference>
<dbReference type="GO" id="GO:0098719">
    <property type="term" value="P:sodium ion import across plasma membrane"/>
    <property type="evidence" value="ECO:0007669"/>
    <property type="project" value="TreeGrafter"/>
</dbReference>
<dbReference type="Pfam" id="PF00999">
    <property type="entry name" value="Na_H_Exchanger"/>
    <property type="match status" value="1"/>
</dbReference>
<keyword evidence="4 11" id="KW-0812">Transmembrane</keyword>
<feature type="transmembrane region" description="Helical" evidence="12">
    <location>
        <begin position="267"/>
        <end position="288"/>
    </location>
</feature>
<dbReference type="GO" id="GO:0000139">
    <property type="term" value="C:Golgi membrane"/>
    <property type="evidence" value="ECO:0007669"/>
    <property type="project" value="UniProtKB-SubCell"/>
</dbReference>
<feature type="transmembrane region" description="Helical" evidence="12">
    <location>
        <begin position="106"/>
        <end position="127"/>
    </location>
</feature>
<feature type="transmembrane region" description="Helical" evidence="12">
    <location>
        <begin position="172"/>
        <end position="190"/>
    </location>
</feature>
<evidence type="ECO:0000259" key="13">
    <source>
        <dbReference type="Pfam" id="PF00999"/>
    </source>
</evidence>
<feature type="transmembrane region" description="Helical" evidence="12">
    <location>
        <begin position="491"/>
        <end position="515"/>
    </location>
</feature>
<dbReference type="STRING" id="130081.M2XUK4"/>
<keyword evidence="6" id="KW-0333">Golgi apparatus</keyword>
<dbReference type="Gene3D" id="6.10.140.1330">
    <property type="match status" value="1"/>
</dbReference>
<dbReference type="RefSeq" id="XP_005703843.1">
    <property type="nucleotide sequence ID" value="XM_005703786.1"/>
</dbReference>
<reference evidence="15" key="1">
    <citation type="journal article" date="2013" name="Science">
        <title>Gene transfer from bacteria and archaea facilitated evolution of an extremophilic eukaryote.</title>
        <authorList>
            <person name="Schonknecht G."/>
            <person name="Chen W.H."/>
            <person name="Ternes C.M."/>
            <person name="Barbier G.G."/>
            <person name="Shrestha R.P."/>
            <person name="Stanke M."/>
            <person name="Brautigam A."/>
            <person name="Baker B.J."/>
            <person name="Banfield J.F."/>
            <person name="Garavito R.M."/>
            <person name="Carr K."/>
            <person name="Wilkerson C."/>
            <person name="Rensing S.A."/>
            <person name="Gagneul D."/>
            <person name="Dickenson N.E."/>
            <person name="Oesterhelt C."/>
            <person name="Lercher M.J."/>
            <person name="Weber A.P."/>
        </authorList>
    </citation>
    <scope>NUCLEOTIDE SEQUENCE [LARGE SCALE GENOMIC DNA]</scope>
    <source>
        <strain evidence="15">074W</strain>
    </source>
</reference>
<evidence type="ECO:0000256" key="11">
    <source>
        <dbReference type="RuleBase" id="RU003722"/>
    </source>
</evidence>
<keyword evidence="5 12" id="KW-1133">Transmembrane helix</keyword>
<evidence type="ECO:0000256" key="5">
    <source>
        <dbReference type="ARBA" id="ARBA00022989"/>
    </source>
</evidence>
<feature type="transmembrane region" description="Helical" evidence="12">
    <location>
        <begin position="349"/>
        <end position="372"/>
    </location>
</feature>
<name>M2XUK4_GALSU</name>
<accession>M2XUK4</accession>
<evidence type="ECO:0000256" key="10">
    <source>
        <dbReference type="ARBA" id="ARBA00023201"/>
    </source>
</evidence>
<dbReference type="GO" id="GO:0051453">
    <property type="term" value="P:regulation of intracellular pH"/>
    <property type="evidence" value="ECO:0007669"/>
    <property type="project" value="TreeGrafter"/>
</dbReference>
<evidence type="ECO:0000256" key="1">
    <source>
        <dbReference type="ARBA" id="ARBA00004653"/>
    </source>
</evidence>
<evidence type="ECO:0000256" key="12">
    <source>
        <dbReference type="SAM" id="Phobius"/>
    </source>
</evidence>
<protein>
    <recommendedName>
        <fullName evidence="11">Sodium/hydrogen exchanger</fullName>
    </recommendedName>
</protein>
<feature type="transmembrane region" description="Helical" evidence="12">
    <location>
        <begin position="202"/>
        <end position="227"/>
    </location>
</feature>
<organism evidence="14 15">
    <name type="scientific">Galdieria sulphuraria</name>
    <name type="common">Red alga</name>
    <dbReference type="NCBI Taxonomy" id="130081"/>
    <lineage>
        <taxon>Eukaryota</taxon>
        <taxon>Rhodophyta</taxon>
        <taxon>Bangiophyceae</taxon>
        <taxon>Galdieriales</taxon>
        <taxon>Galdieriaceae</taxon>
        <taxon>Galdieria</taxon>
    </lineage>
</organism>
<dbReference type="EMBL" id="KB454533">
    <property type="protein sequence ID" value="EME27323.1"/>
    <property type="molecule type" value="Genomic_DNA"/>
</dbReference>
<dbReference type="GO" id="GO:0015386">
    <property type="term" value="F:potassium:proton antiporter activity"/>
    <property type="evidence" value="ECO:0007669"/>
    <property type="project" value="TreeGrafter"/>
</dbReference>
<keyword evidence="7" id="KW-0915">Sodium</keyword>
<dbReference type="GeneID" id="17086240"/>
<dbReference type="GO" id="GO:0015385">
    <property type="term" value="F:sodium:proton antiporter activity"/>
    <property type="evidence" value="ECO:0007669"/>
    <property type="project" value="InterPro"/>
</dbReference>
<dbReference type="PRINTS" id="PR01084">
    <property type="entry name" value="NAHEXCHNGR"/>
</dbReference>
<dbReference type="AlphaFoldDB" id="M2XUK4"/>
<feature type="domain" description="Cation/H+ exchanger transmembrane" evidence="13">
    <location>
        <begin position="126"/>
        <end position="516"/>
    </location>
</feature>
<evidence type="ECO:0000256" key="2">
    <source>
        <dbReference type="ARBA" id="ARBA00022448"/>
    </source>
</evidence>
<keyword evidence="2 11" id="KW-0813">Transport</keyword>
<dbReference type="PANTHER" id="PTHR10110">
    <property type="entry name" value="SODIUM/HYDROGEN EXCHANGER"/>
    <property type="match status" value="1"/>
</dbReference>
<evidence type="ECO:0000256" key="4">
    <source>
        <dbReference type="ARBA" id="ARBA00022692"/>
    </source>
</evidence>
<comment type="similarity">
    <text evidence="11">Belongs to the monovalent cation:proton antiporter 1 (CPA1) transporter (TC 2.A.36) family.</text>
</comment>
<evidence type="ECO:0000256" key="8">
    <source>
        <dbReference type="ARBA" id="ARBA00023065"/>
    </source>
</evidence>
<comment type="subcellular location">
    <subcellularLocation>
        <location evidence="1">Golgi apparatus membrane</location>
        <topology evidence="1">Multi-pass membrane protein</topology>
    </subcellularLocation>
</comment>
<dbReference type="OrthoDB" id="196264at2759"/>
<evidence type="ECO:0000256" key="7">
    <source>
        <dbReference type="ARBA" id="ARBA00023053"/>
    </source>
</evidence>
<keyword evidence="15" id="KW-1185">Reference proteome</keyword>